<dbReference type="KEGG" id="pcot:PCOAH_00022660"/>
<feature type="zinc finger region" description="C3H1-type" evidence="5">
    <location>
        <begin position="23"/>
        <end position="50"/>
    </location>
</feature>
<dbReference type="Gene3D" id="3.30.1370.210">
    <property type="match status" value="1"/>
</dbReference>
<feature type="zinc finger region" description="C3H1-type" evidence="5">
    <location>
        <begin position="95"/>
        <end position="122"/>
    </location>
</feature>
<evidence type="ECO:0000256" key="3">
    <source>
        <dbReference type="ARBA" id="ARBA00022771"/>
    </source>
</evidence>
<dbReference type="Proteomes" id="UP000092716">
    <property type="component" value="Chromosome 8"/>
</dbReference>
<dbReference type="InterPro" id="IPR036855">
    <property type="entry name" value="Znf_CCCH_sf"/>
</dbReference>
<dbReference type="GeneID" id="30908992"/>
<reference evidence="9" key="1">
    <citation type="submission" date="2016-06" db="EMBL/GenBank/DDBJ databases">
        <title>First high quality genome sequence of Plasmodium coatneyi using continuous long reads from single molecule, real-time sequencing.</title>
        <authorList>
            <person name="Chien J.-T."/>
            <person name="Pakala S.B."/>
            <person name="Geraldo J.A."/>
            <person name="Lapp S.A."/>
            <person name="Barnwell J.W."/>
            <person name="Kissinger J.C."/>
            <person name="Galinski M.R."/>
            <person name="Humphrey J.C."/>
        </authorList>
    </citation>
    <scope>NUCLEOTIDE SEQUENCE [LARGE SCALE GENOMIC DNA]</scope>
    <source>
        <strain evidence="9">Hackeri</strain>
    </source>
</reference>
<name>A0A1B1DZ86_9APIC</name>
<keyword evidence="2" id="KW-0677">Repeat</keyword>
<organism evidence="8 9">
    <name type="scientific">Plasmodium coatneyi</name>
    <dbReference type="NCBI Taxonomy" id="208452"/>
    <lineage>
        <taxon>Eukaryota</taxon>
        <taxon>Sar</taxon>
        <taxon>Alveolata</taxon>
        <taxon>Apicomplexa</taxon>
        <taxon>Aconoidasida</taxon>
        <taxon>Haemosporida</taxon>
        <taxon>Plasmodiidae</taxon>
        <taxon>Plasmodium</taxon>
    </lineage>
</organism>
<feature type="region of interest" description="Disordered" evidence="6">
    <location>
        <begin position="147"/>
        <end position="202"/>
    </location>
</feature>
<dbReference type="GO" id="GO:0003729">
    <property type="term" value="F:mRNA binding"/>
    <property type="evidence" value="ECO:0007669"/>
    <property type="project" value="InterPro"/>
</dbReference>
<evidence type="ECO:0000259" key="7">
    <source>
        <dbReference type="PROSITE" id="PS50103"/>
    </source>
</evidence>
<dbReference type="VEuPathDB" id="PlasmoDB:PCOAH_00022660"/>
<gene>
    <name evidence="8" type="ORF">PCOAH_00022660</name>
</gene>
<dbReference type="InterPro" id="IPR000571">
    <property type="entry name" value="Znf_CCCH"/>
</dbReference>
<dbReference type="RefSeq" id="XP_019914602.1">
    <property type="nucleotide sequence ID" value="XM_020059073.1"/>
</dbReference>
<evidence type="ECO:0000313" key="8">
    <source>
        <dbReference type="EMBL" id="ANQ07907.1"/>
    </source>
</evidence>
<dbReference type="PANTHER" id="PTHR12547">
    <property type="entry name" value="CCCH ZINC FINGER/TIS11-RELATED"/>
    <property type="match status" value="1"/>
</dbReference>
<evidence type="ECO:0000256" key="5">
    <source>
        <dbReference type="PROSITE-ProRule" id="PRU00723"/>
    </source>
</evidence>
<keyword evidence="1 5" id="KW-0479">Metal-binding</keyword>
<evidence type="ECO:0000256" key="2">
    <source>
        <dbReference type="ARBA" id="ARBA00022737"/>
    </source>
</evidence>
<feature type="domain" description="C3H1-type" evidence="7">
    <location>
        <begin position="23"/>
        <end position="50"/>
    </location>
</feature>
<keyword evidence="9" id="KW-1185">Reference proteome</keyword>
<dbReference type="AlphaFoldDB" id="A0A1B1DZ86"/>
<dbReference type="InterPro" id="IPR045877">
    <property type="entry name" value="ZFP36-like"/>
</dbReference>
<evidence type="ECO:0000256" key="4">
    <source>
        <dbReference type="ARBA" id="ARBA00022833"/>
    </source>
</evidence>
<dbReference type="SMART" id="SM00356">
    <property type="entry name" value="ZnF_C3H1"/>
    <property type="match status" value="3"/>
</dbReference>
<feature type="compositionally biased region" description="Basic and acidic residues" evidence="6">
    <location>
        <begin position="155"/>
        <end position="169"/>
    </location>
</feature>
<dbReference type="PANTHER" id="PTHR12547:SF18">
    <property type="entry name" value="PROTEIN TIS11"/>
    <property type="match status" value="1"/>
</dbReference>
<dbReference type="EMBL" id="CP016246">
    <property type="protein sequence ID" value="ANQ07907.1"/>
    <property type="molecule type" value="Genomic_DNA"/>
</dbReference>
<dbReference type="OrthoDB" id="415459at2759"/>
<keyword evidence="4 5" id="KW-0862">Zinc</keyword>
<dbReference type="SUPFAM" id="SSF90229">
    <property type="entry name" value="CCCH zinc finger"/>
    <property type="match status" value="2"/>
</dbReference>
<dbReference type="PROSITE" id="PS50103">
    <property type="entry name" value="ZF_C3H1"/>
    <property type="match status" value="2"/>
</dbReference>
<feature type="region of interest" description="Disordered" evidence="6">
    <location>
        <begin position="229"/>
        <end position="266"/>
    </location>
</feature>
<evidence type="ECO:0000256" key="1">
    <source>
        <dbReference type="ARBA" id="ARBA00022723"/>
    </source>
</evidence>
<feature type="compositionally biased region" description="Basic and acidic residues" evidence="6">
    <location>
        <begin position="229"/>
        <end position="244"/>
    </location>
</feature>
<dbReference type="Gene3D" id="4.10.1000.10">
    <property type="entry name" value="Zinc finger, CCCH-type"/>
    <property type="match status" value="1"/>
</dbReference>
<accession>A0A1B1DZ86</accession>
<evidence type="ECO:0000313" key="9">
    <source>
        <dbReference type="Proteomes" id="UP000092716"/>
    </source>
</evidence>
<keyword evidence="3 5" id="KW-0863">Zinc-finger</keyword>
<protein>
    <recommendedName>
        <fullName evidence="7">C3H1-type domain-containing protein</fullName>
    </recommendedName>
</protein>
<evidence type="ECO:0000256" key="6">
    <source>
        <dbReference type="SAM" id="MobiDB-lite"/>
    </source>
</evidence>
<feature type="domain" description="C3H1-type" evidence="7">
    <location>
        <begin position="95"/>
        <end position="122"/>
    </location>
</feature>
<sequence length="512" mass="60133">MNTPAQTNSNRKMNQPADIKYQFTKTKICRHFLENRCMNKDNCNYAHVLEELRPLPNLENTKLCKSVKKKIPCCNPNCKYAHRIEKLQPSTDLATYKTTLCYFWKKKKCMNQDKCRFAHGIEEIRPLRISKEGKTETESLPLSDLYSSLGTQHHGQKENPTFRRTKEEGMLPGKKWGKKWGRSGGNMWGRDASRSWGRRQGKTWDKDGRQVWEARRDILREDRRNNLFEESSDSKWSNERDNNRSTEQTEAPNDERTNQRQRQNVLFEEERVPDILSNIHLFENSPVMENGLFRLNDNFLNMCNRVNLDIDALYDTQGKTYSSEYEQKESEENNSWEDSILDMNFLNLDYLNDEEEVSKHELFRGSGLDIDLPNLQALSMRVNEDSHMRRSYDENMWSKEEEMVNRNYGVREGNHPEISQNNHHNVFLDTSSNACENVRVKGPSRNNQQNMDKSQGTIPNQPNIFNEESIEDLFSFGATSSEQLFSHSEFFAKWCKSIKDTNSKNFNNLCLF</sequence>
<dbReference type="GO" id="GO:0008270">
    <property type="term" value="F:zinc ion binding"/>
    <property type="evidence" value="ECO:0007669"/>
    <property type="project" value="UniProtKB-KW"/>
</dbReference>
<proteinExistence type="predicted"/>